<proteinExistence type="predicted"/>
<organism evidence="1 2">
    <name type="scientific">Racocetra persica</name>
    <dbReference type="NCBI Taxonomy" id="160502"/>
    <lineage>
        <taxon>Eukaryota</taxon>
        <taxon>Fungi</taxon>
        <taxon>Fungi incertae sedis</taxon>
        <taxon>Mucoromycota</taxon>
        <taxon>Glomeromycotina</taxon>
        <taxon>Glomeromycetes</taxon>
        <taxon>Diversisporales</taxon>
        <taxon>Gigasporaceae</taxon>
        <taxon>Racocetra</taxon>
    </lineage>
</organism>
<reference evidence="1" key="1">
    <citation type="submission" date="2021-06" db="EMBL/GenBank/DDBJ databases">
        <authorList>
            <person name="Kallberg Y."/>
            <person name="Tangrot J."/>
            <person name="Rosling A."/>
        </authorList>
    </citation>
    <scope>NUCLEOTIDE SEQUENCE</scope>
    <source>
        <strain evidence="1">MA461A</strain>
    </source>
</reference>
<feature type="non-terminal residue" evidence="1">
    <location>
        <position position="40"/>
    </location>
</feature>
<comment type="caution">
    <text evidence="1">The sequence shown here is derived from an EMBL/GenBank/DDBJ whole genome shotgun (WGS) entry which is preliminary data.</text>
</comment>
<dbReference type="Proteomes" id="UP000789920">
    <property type="component" value="Unassembled WGS sequence"/>
</dbReference>
<gene>
    <name evidence="1" type="ORF">RPERSI_LOCUS33459</name>
</gene>
<accession>A0ACA9SQL9</accession>
<sequence>MDGNPVLNLASFITTYIEDKAEELIKENLSKNFIDFEEYP</sequence>
<evidence type="ECO:0000313" key="2">
    <source>
        <dbReference type="Proteomes" id="UP000789920"/>
    </source>
</evidence>
<keyword evidence="2" id="KW-1185">Reference proteome</keyword>
<dbReference type="EMBL" id="CAJVQC010144863">
    <property type="protein sequence ID" value="CAG8844997.1"/>
    <property type="molecule type" value="Genomic_DNA"/>
</dbReference>
<name>A0ACA9SQL9_9GLOM</name>
<protein>
    <submittedName>
        <fullName evidence="1">729_t:CDS:1</fullName>
    </submittedName>
</protein>
<evidence type="ECO:0000313" key="1">
    <source>
        <dbReference type="EMBL" id="CAG8844997.1"/>
    </source>
</evidence>